<dbReference type="GO" id="GO:0039615">
    <property type="term" value="C:T=1 icosahedral viral capsid"/>
    <property type="evidence" value="ECO:0007669"/>
    <property type="project" value="UniProtKB-UniRule"/>
</dbReference>
<comment type="similarity">
    <text evidence="2 6">Belongs to the anelloviridae capsid protein family.</text>
</comment>
<dbReference type="KEGG" id="vg:80535289"/>
<feature type="compositionally biased region" description="Basic and acidic residues" evidence="7">
    <location>
        <begin position="539"/>
        <end position="549"/>
    </location>
</feature>
<keyword evidence="8" id="KW-0812">Transmembrane</keyword>
<feature type="transmembrane region" description="Helical" evidence="8">
    <location>
        <begin position="99"/>
        <end position="121"/>
    </location>
</feature>
<evidence type="ECO:0000313" key="9">
    <source>
        <dbReference type="EMBL" id="ASU08515.1"/>
    </source>
</evidence>
<protein>
    <recommendedName>
        <fullName evidence="6">Capsid protein</fullName>
    </recommendedName>
</protein>
<sequence>MRYRYRRRRRRRPFRRFRWRFRGYGRRRRGYRRRYRVRGRRRRRRRFFKKRRYVSAITQWNPEHRQMCAIYGILPTLTGPKNKVSERGFRQIPQNSEVAYWSTVVSGGTAVFYWSINLLYLENQRWHNRWSHTNEGFDLARYWGTSFYFPPHDYLWYVVYVDTEFTKTTTGYAFAHPFIMQLTKRHKIIKPRVFRGRGKHMWVPPPSIFNSSWFRMTGFCGAALAKIQVSLFNPKQCIMHQGQTIPSFKVGKQAKQMSDLRDSDYYPYGHSKYNGNTPDIYYRWDWDTGTNNKIMLPYARNPTTAGEWEIQTWDAPYWMWFWGKKYDDFLGSLGPSQSTSEAYLNVKILWYPITDPNSEGPFTDPSKKVWINLFMDTISTSNHLLVLGPATAQKIALMGPSVMNPQDFPQTEGNFSINIFYLSHWQWGGTIQGAMDHIDNPCPNTGPRGVHVADPTQVESTTLHPWDLQKNGHINEAKFIKLLNALDYRKPDRQDPYKDPEGGLRPPGRAEEGPEDDLLSYYTTSEDETESESEEEDDERHRDPRWVREKMAKMAQKLRLQSRKQRELGLGILKSLEK</sequence>
<keyword evidence="4 6" id="KW-0167">Capsid protein</keyword>
<keyword evidence="8" id="KW-0472">Membrane</keyword>
<evidence type="ECO:0000256" key="6">
    <source>
        <dbReference type="RuleBase" id="RU361230"/>
    </source>
</evidence>
<feature type="region of interest" description="Disordered" evidence="7">
    <location>
        <begin position="490"/>
        <end position="549"/>
    </location>
</feature>
<evidence type="ECO:0000313" key="10">
    <source>
        <dbReference type="Proteomes" id="UP000681272"/>
    </source>
</evidence>
<evidence type="ECO:0000256" key="5">
    <source>
        <dbReference type="ARBA" id="ARBA00022844"/>
    </source>
</evidence>
<comment type="function">
    <text evidence="6">Self-assembles to form an icosahedral capsid.</text>
</comment>
<evidence type="ECO:0000256" key="8">
    <source>
        <dbReference type="SAM" id="Phobius"/>
    </source>
</evidence>
<evidence type="ECO:0000256" key="7">
    <source>
        <dbReference type="SAM" id="MobiDB-lite"/>
    </source>
</evidence>
<dbReference type="GeneID" id="80535289"/>
<dbReference type="InterPro" id="IPR004219">
    <property type="entry name" value="TTvirus_Unk"/>
</dbReference>
<dbReference type="Pfam" id="PF02956">
    <property type="entry name" value="TT_ORF1"/>
    <property type="match status" value="1"/>
</dbReference>
<evidence type="ECO:0000256" key="3">
    <source>
        <dbReference type="ARBA" id="ARBA00022431"/>
    </source>
</evidence>
<evidence type="ECO:0000256" key="1">
    <source>
        <dbReference type="ARBA" id="ARBA00004328"/>
    </source>
</evidence>
<dbReference type="EMBL" id="MF173068">
    <property type="protein sequence ID" value="ASU08515.1"/>
    <property type="molecule type" value="Genomic_DNA"/>
</dbReference>
<organism evidence="9">
    <name type="scientific">Tick associated torque teno virus</name>
    <dbReference type="NCBI Taxonomy" id="2025480"/>
    <lineage>
        <taxon>Viruses</taxon>
        <taxon>Monodnaviria</taxon>
        <taxon>Shotokuvirae</taxon>
        <taxon>Commensaviricota</taxon>
        <taxon>Cardeaviricetes</taxon>
        <taxon>Sanitavirales</taxon>
        <taxon>Anelloviridae</taxon>
        <taxon>Petorquevirus</taxon>
        <taxon>Petorquevirus ixodi1</taxon>
        <taxon>Thetatorquevirus ixodi1</taxon>
    </lineage>
</organism>
<feature type="compositionally biased region" description="Basic and acidic residues" evidence="7">
    <location>
        <begin position="490"/>
        <end position="512"/>
    </location>
</feature>
<evidence type="ECO:0000256" key="2">
    <source>
        <dbReference type="ARBA" id="ARBA00006131"/>
    </source>
</evidence>
<keyword evidence="8" id="KW-1133">Transmembrane helix</keyword>
<keyword evidence="5 6" id="KW-0946">Virion</keyword>
<feature type="compositionally biased region" description="Acidic residues" evidence="7">
    <location>
        <begin position="525"/>
        <end position="538"/>
    </location>
</feature>
<evidence type="ECO:0000256" key="4">
    <source>
        <dbReference type="ARBA" id="ARBA00022561"/>
    </source>
</evidence>
<reference evidence="9" key="1">
    <citation type="submission" date="2017-05" db="EMBL/GenBank/DDBJ databases">
        <title>Identification of an anellovirus and three genomoviruses in ticks.</title>
        <authorList>
            <person name="Waits K."/>
            <person name="Edwards M."/>
            <person name="Fontenele R.S."/>
            <person name="Varsani A."/>
        </authorList>
    </citation>
    <scope>NUCLEOTIDE SEQUENCE</scope>
    <source>
        <strain evidence="9">Tick24_1</strain>
    </source>
</reference>
<name>A0A2D0XVT6_9VIRU</name>
<accession>A0A2D0XVT6</accession>
<proteinExistence type="inferred from homology"/>
<keyword evidence="10" id="KW-1185">Reference proteome</keyword>
<comment type="subcellular location">
    <subcellularLocation>
        <location evidence="1 6">Virion</location>
    </subcellularLocation>
</comment>
<dbReference type="RefSeq" id="YP_010797495.1">
    <property type="nucleotide sequence ID" value="NC_076184.1"/>
</dbReference>
<keyword evidence="3 6" id="KW-1140">T=1 icosahedral capsid protein</keyword>
<dbReference type="Proteomes" id="UP000681272">
    <property type="component" value="Segment"/>
</dbReference>